<evidence type="ECO:0000313" key="3">
    <source>
        <dbReference type="EMBL" id="KAL3694615.1"/>
    </source>
</evidence>
<proteinExistence type="predicted"/>
<dbReference type="AlphaFoldDB" id="A0ABD3HWH5"/>
<accession>A0ABD3HWH5</accession>
<dbReference type="InterPro" id="IPR043502">
    <property type="entry name" value="DNA/RNA_pol_sf"/>
</dbReference>
<feature type="region of interest" description="Disordered" evidence="1">
    <location>
        <begin position="1"/>
        <end position="23"/>
    </location>
</feature>
<dbReference type="InterPro" id="IPR000477">
    <property type="entry name" value="RT_dom"/>
</dbReference>
<name>A0ABD3HWH5_9MARC</name>
<keyword evidence="4" id="KW-1185">Reference proteome</keyword>
<gene>
    <name evidence="3" type="ORF">R1sor_008266</name>
</gene>
<dbReference type="CDD" id="cd01650">
    <property type="entry name" value="RT_nLTR_like"/>
    <property type="match status" value="1"/>
</dbReference>
<dbReference type="SUPFAM" id="SSF56672">
    <property type="entry name" value="DNA/RNA polymerases"/>
    <property type="match status" value="1"/>
</dbReference>
<feature type="compositionally biased region" description="Basic residues" evidence="1">
    <location>
        <begin position="1"/>
        <end position="11"/>
    </location>
</feature>
<sequence length="947" mass="107667">MCRLPLKRSTSRQRGAPSPNRLFVDTDSIEPVLTGCTYRGGGGGGAEWVHLIQQVDHHSDQVVSDHIPVVFTCQLTITDTENWRPKSYFKMGPTLIHRQGVLQKIKTGWENHPPDVGNAQRRWELAWIRVREILRKEKKDMTGEHRGMHDLRLQIVQALKEVFQTLTNSVSPEQDQTVGQKPTEEEIEKIAHILGTDKSPGLDGVTTELLLHTWDFVKDDCCAMIDHFWTTGKLIQGTGIAVIKLLPKNQQKNRLKNWRPLSLMSLSYKIIAKLVAERIRKYKPDLVDPQQVGFIQGRNITSNLLGLRLAKDWAKATNQASIFLKLDFIKAYDRIDQGFLLQTLEKIGFGTESMKIFRGLTCSGKAKVHVNQDFTGKIAVQRGVRQGCPLAPYLFAISTQVLMDQLNDARARGLIRGIHISQDKSLLHQLFADDTGICLQLDEQNFLHNRNVLARFEIASGAKLNLHKTMAIPLFDGPSPHWLASSGCCVAQREDRFRYLGVLEGLDVMDEEIATNIKTRYDARINHWANRFLTWPEKTILCRNVLGAMPYHTLMTVGLSKLGMKQLQKSTREFLWGESQPGRKRKPLIAWETFEKRKLDGGLGWPPLTAMADAFTLTNVIKMLTGAEEEWVQMANQMIVKAMLASSRTWEFKTWTPTEILLGLKSFQTGLSPTLDRMLKTWYMTKKRIMWDPNAGHVPVSGTPNFLMTVAMSSGLLTEQESREITAVFKKAKVKNLEEVHTTAGPITIATFLANRVREQSQQTHTALRNIDKVFPTEMSNEISWLEAQGWTWGDDLPQGSKCWKLSTAQWRKLLYTCKNDQLKLNNKWNRQDTTQRWNQGWKNIWGGKATYRTKIRVWRFIRTGYFTNSKARDWGLADGICSRCATDGHKPANRPHYATADVAPTFAPCGPFSGGNGRYGSLTKRQEQHPKRITNNEEADKKTEDA</sequence>
<dbReference type="Proteomes" id="UP001633002">
    <property type="component" value="Unassembled WGS sequence"/>
</dbReference>
<feature type="region of interest" description="Disordered" evidence="1">
    <location>
        <begin position="918"/>
        <end position="947"/>
    </location>
</feature>
<organism evidence="3 4">
    <name type="scientific">Riccia sorocarpa</name>
    <dbReference type="NCBI Taxonomy" id="122646"/>
    <lineage>
        <taxon>Eukaryota</taxon>
        <taxon>Viridiplantae</taxon>
        <taxon>Streptophyta</taxon>
        <taxon>Embryophyta</taxon>
        <taxon>Marchantiophyta</taxon>
        <taxon>Marchantiopsida</taxon>
        <taxon>Marchantiidae</taxon>
        <taxon>Marchantiales</taxon>
        <taxon>Ricciaceae</taxon>
        <taxon>Riccia</taxon>
    </lineage>
</organism>
<dbReference type="PROSITE" id="PS50878">
    <property type="entry name" value="RT_POL"/>
    <property type="match status" value="1"/>
</dbReference>
<comment type="caution">
    <text evidence="3">The sequence shown here is derived from an EMBL/GenBank/DDBJ whole genome shotgun (WGS) entry which is preliminary data.</text>
</comment>
<protein>
    <recommendedName>
        <fullName evidence="2">Reverse transcriptase domain-containing protein</fullName>
    </recommendedName>
</protein>
<dbReference type="Pfam" id="PF00078">
    <property type="entry name" value="RVT_1"/>
    <property type="match status" value="1"/>
</dbReference>
<reference evidence="3 4" key="1">
    <citation type="submission" date="2024-09" db="EMBL/GenBank/DDBJ databases">
        <title>Chromosome-scale assembly of Riccia sorocarpa.</title>
        <authorList>
            <person name="Paukszto L."/>
        </authorList>
    </citation>
    <scope>NUCLEOTIDE SEQUENCE [LARGE SCALE GENOMIC DNA]</scope>
    <source>
        <strain evidence="3">LP-2024</strain>
        <tissue evidence="3">Aerial parts of the thallus</tissue>
    </source>
</reference>
<dbReference type="EMBL" id="JBJQOH010000003">
    <property type="protein sequence ID" value="KAL3694615.1"/>
    <property type="molecule type" value="Genomic_DNA"/>
</dbReference>
<feature type="compositionally biased region" description="Basic and acidic residues" evidence="1">
    <location>
        <begin position="925"/>
        <end position="947"/>
    </location>
</feature>
<evidence type="ECO:0000256" key="1">
    <source>
        <dbReference type="SAM" id="MobiDB-lite"/>
    </source>
</evidence>
<dbReference type="PANTHER" id="PTHR19446">
    <property type="entry name" value="REVERSE TRANSCRIPTASES"/>
    <property type="match status" value="1"/>
</dbReference>
<feature type="domain" description="Reverse transcriptase" evidence="2">
    <location>
        <begin position="227"/>
        <end position="504"/>
    </location>
</feature>
<evidence type="ECO:0000313" key="4">
    <source>
        <dbReference type="Proteomes" id="UP001633002"/>
    </source>
</evidence>
<evidence type="ECO:0000259" key="2">
    <source>
        <dbReference type="PROSITE" id="PS50878"/>
    </source>
</evidence>